<dbReference type="CDD" id="cd01647">
    <property type="entry name" value="RT_LTR"/>
    <property type="match status" value="1"/>
</dbReference>
<dbReference type="Proteomes" id="UP000192639">
    <property type="component" value="Unassembled WGS sequence"/>
</dbReference>
<dbReference type="InterPro" id="IPR050951">
    <property type="entry name" value="Retrovirus_Pol_polyprotein"/>
</dbReference>
<feature type="domain" description="Reverse transcriptase" evidence="7">
    <location>
        <begin position="78"/>
        <end position="255"/>
    </location>
</feature>
<keyword evidence="1" id="KW-0808">Transferase</keyword>
<dbReference type="InterPro" id="IPR043502">
    <property type="entry name" value="DNA/RNA_pol_sf"/>
</dbReference>
<evidence type="ECO:0000313" key="9">
    <source>
        <dbReference type="Proteomes" id="UP000192639"/>
    </source>
</evidence>
<dbReference type="Gene3D" id="3.30.70.270">
    <property type="match status" value="2"/>
</dbReference>
<evidence type="ECO:0000256" key="2">
    <source>
        <dbReference type="ARBA" id="ARBA00022695"/>
    </source>
</evidence>
<dbReference type="GO" id="GO:0004519">
    <property type="term" value="F:endonuclease activity"/>
    <property type="evidence" value="ECO:0007669"/>
    <property type="project" value="UniProtKB-KW"/>
</dbReference>
<evidence type="ECO:0000313" key="8">
    <source>
        <dbReference type="EMBL" id="ORD93045.1"/>
    </source>
</evidence>
<evidence type="ECO:0000256" key="1">
    <source>
        <dbReference type="ARBA" id="ARBA00022679"/>
    </source>
</evidence>
<dbReference type="GO" id="GO:0003964">
    <property type="term" value="F:RNA-directed DNA polymerase activity"/>
    <property type="evidence" value="ECO:0007669"/>
    <property type="project" value="UniProtKB-KW"/>
</dbReference>
<keyword evidence="6" id="KW-0695">RNA-directed DNA polymerase</keyword>
<feature type="non-terminal residue" evidence="8">
    <location>
        <position position="455"/>
    </location>
</feature>
<sequence>QNSALLLEEKLQHLGEVQKQEMLRRLGKYPSVFNNVPGRTSLIHHDIDVGESTPVKLAPYRVNPLKQQLVEKELEYMLEHGLIKRTYSQWSSPVTLQPKPDGKVRFCIDFRKVNTLTKADTYPLPRVDDSVDRIGGATFISKVDLVKGYWQVPLTDRAKKIASFVANGAVYQCQVMPYGLKNAPATFQRLMDQVVDGLQHCVVYIDDVVIYDTCWSDHLDNVEALFARLQEAGLVVNLDKCDFVKARVQYLGYVVGHGYITPPEAKVEAIKRFPAPTCRRALQRFLGVVGYYRRFVPGYSTLLAPLTDLLQKGKKWTWSEECESAFSQVKEVLCGQPVLRAPNFTRPFALAVDASQAGVGAVLMQPDEQQVNHPVCYFSRKFTPAQRNYSVIEQELLAILSALQHFEIYVPAYGPLVTIYSDHSPLQFLDKFKFKNVRLTRWSLLLQEYNLEVRH</sequence>
<evidence type="ECO:0000256" key="4">
    <source>
        <dbReference type="ARBA" id="ARBA00022759"/>
    </source>
</evidence>
<comment type="caution">
    <text evidence="8">The sequence shown here is derived from an EMBL/GenBank/DDBJ whole genome shotgun (WGS) entry which is preliminary data.</text>
</comment>
<gene>
    <name evidence="8" type="primary">POL2</name>
    <name evidence="8" type="ORF">ECANGB1_1498</name>
</gene>
<dbReference type="PANTHER" id="PTHR37984:SF5">
    <property type="entry name" value="PROTEIN NYNRIN-LIKE"/>
    <property type="match status" value="1"/>
</dbReference>
<feature type="non-terminal residue" evidence="8">
    <location>
        <position position="1"/>
    </location>
</feature>
<name>A0A1Y1S3X7_9MICR</name>
<evidence type="ECO:0000256" key="6">
    <source>
        <dbReference type="ARBA" id="ARBA00022918"/>
    </source>
</evidence>
<dbReference type="CDD" id="cd09274">
    <property type="entry name" value="RNase_HI_RT_Ty3"/>
    <property type="match status" value="1"/>
</dbReference>
<reference evidence="8 9" key="1">
    <citation type="journal article" date="2017" name="Environ. Microbiol.">
        <title>Decay of the glycolytic pathway and adaptation to intranuclear parasitism within Enterocytozoonidae microsporidia.</title>
        <authorList>
            <person name="Wiredu Boakye D."/>
            <person name="Jaroenlak P."/>
            <person name="Prachumwat A."/>
            <person name="Williams T.A."/>
            <person name="Bateman K.S."/>
            <person name="Itsathitphaisarn O."/>
            <person name="Sritunyalucksana K."/>
            <person name="Paszkiewicz K.H."/>
            <person name="Moore K.A."/>
            <person name="Stentiford G.D."/>
            <person name="Williams B.A."/>
        </authorList>
    </citation>
    <scope>NUCLEOTIDE SEQUENCE [LARGE SCALE GENOMIC DNA]</scope>
    <source>
        <strain evidence="8 9">GB1</strain>
    </source>
</reference>
<keyword evidence="3" id="KW-0540">Nuclease</keyword>
<dbReference type="OrthoDB" id="5920460at2759"/>
<dbReference type="EMBL" id="LWDP01000257">
    <property type="protein sequence ID" value="ORD93045.1"/>
    <property type="molecule type" value="Genomic_DNA"/>
</dbReference>
<dbReference type="GO" id="GO:0016787">
    <property type="term" value="F:hydrolase activity"/>
    <property type="evidence" value="ECO:0007669"/>
    <property type="project" value="UniProtKB-KW"/>
</dbReference>
<organism evidence="8 9">
    <name type="scientific">Enterospora canceri</name>
    <dbReference type="NCBI Taxonomy" id="1081671"/>
    <lineage>
        <taxon>Eukaryota</taxon>
        <taxon>Fungi</taxon>
        <taxon>Fungi incertae sedis</taxon>
        <taxon>Microsporidia</taxon>
        <taxon>Enterocytozoonidae</taxon>
        <taxon>Enterospora</taxon>
    </lineage>
</organism>
<dbReference type="Gene3D" id="3.10.10.10">
    <property type="entry name" value="HIV Type 1 Reverse Transcriptase, subunit A, domain 1"/>
    <property type="match status" value="1"/>
</dbReference>
<dbReference type="InterPro" id="IPR041373">
    <property type="entry name" value="RT_RNaseH"/>
</dbReference>
<dbReference type="FunFam" id="3.10.20.370:FF:000001">
    <property type="entry name" value="Retrovirus-related Pol polyprotein from transposon 17.6-like protein"/>
    <property type="match status" value="1"/>
</dbReference>
<keyword evidence="4" id="KW-0255">Endonuclease</keyword>
<dbReference type="SUPFAM" id="SSF56672">
    <property type="entry name" value="DNA/RNA polymerases"/>
    <property type="match status" value="1"/>
</dbReference>
<keyword evidence="9" id="KW-1185">Reference proteome</keyword>
<dbReference type="Pfam" id="PF00078">
    <property type="entry name" value="RVT_1"/>
    <property type="match status" value="1"/>
</dbReference>
<dbReference type="AlphaFoldDB" id="A0A1Y1S3X7"/>
<accession>A0A1Y1S3X7</accession>
<keyword evidence="5" id="KW-0378">Hydrolase</keyword>
<proteinExistence type="predicted"/>
<evidence type="ECO:0000256" key="5">
    <source>
        <dbReference type="ARBA" id="ARBA00022801"/>
    </source>
</evidence>
<dbReference type="InterPro" id="IPR043128">
    <property type="entry name" value="Rev_trsase/Diguanyl_cyclase"/>
</dbReference>
<dbReference type="PANTHER" id="PTHR37984">
    <property type="entry name" value="PROTEIN CBG26694"/>
    <property type="match status" value="1"/>
</dbReference>
<dbReference type="PROSITE" id="PS50878">
    <property type="entry name" value="RT_POL"/>
    <property type="match status" value="1"/>
</dbReference>
<dbReference type="InterPro" id="IPR000477">
    <property type="entry name" value="RT_dom"/>
</dbReference>
<protein>
    <submittedName>
        <fullName evidence="8">POL2</fullName>
    </submittedName>
</protein>
<dbReference type="VEuPathDB" id="MicrosporidiaDB:ECANGB1_1498"/>
<keyword evidence="2" id="KW-0548">Nucleotidyltransferase</keyword>
<evidence type="ECO:0000256" key="3">
    <source>
        <dbReference type="ARBA" id="ARBA00022722"/>
    </source>
</evidence>
<dbReference type="FunFam" id="3.30.70.270:FF:000115">
    <property type="entry name" value="Polyprotein of retroviral origin, putative"/>
    <property type="match status" value="1"/>
</dbReference>
<dbReference type="Pfam" id="PF17917">
    <property type="entry name" value="RT_RNaseH"/>
    <property type="match status" value="1"/>
</dbReference>
<evidence type="ECO:0000259" key="7">
    <source>
        <dbReference type="PROSITE" id="PS50878"/>
    </source>
</evidence>